<proteinExistence type="predicted"/>
<dbReference type="PANTHER" id="PTHR43344">
    <property type="entry name" value="PHOSPHOSERINE PHOSPHATASE"/>
    <property type="match status" value="1"/>
</dbReference>
<sequence length="328" mass="36555">MRSIVVAIALVLLPSWSLADPLPSWNDTETKAAILDFVQATTMPGSDRYVDPAARIATFDNDGNLWAEQPVYFQLIYALDKAKAMVAADPSLAEKSAGMKAAADGDMQTLLADGHKGLLEVMAVSHSGMTTDEFKDEVETWLETTKHPETGRRYDEMVYQPMLELLTYLRDRDYKTYIVSGGGIDFIRVFSERAYGIPPEQVVGSSIKATFEVSDDTAETVKSPELFFIDDKEGKPVAINQHIGRRPVIASGNSDGDLQMMQYATRGDRNALAILLHHTDADREWAYDKGSKVGGLDKALVEAKQRGWLVIDMKADWRTVFPWELEKR</sequence>
<name>A0ABN4WPU4_9HYPH</name>
<dbReference type="Proteomes" id="UP000188174">
    <property type="component" value="Chromosome"/>
</dbReference>
<dbReference type="InterPro" id="IPR050582">
    <property type="entry name" value="HAD-like_SerB"/>
</dbReference>
<evidence type="ECO:0008006" key="4">
    <source>
        <dbReference type="Google" id="ProtNLM"/>
    </source>
</evidence>
<dbReference type="SUPFAM" id="SSF56784">
    <property type="entry name" value="HAD-like"/>
    <property type="match status" value="1"/>
</dbReference>
<dbReference type="EMBL" id="CP019630">
    <property type="protein sequence ID" value="AQQ02886.1"/>
    <property type="molecule type" value="Genomic_DNA"/>
</dbReference>
<reference evidence="2 3" key="1">
    <citation type="submission" date="2017-02" db="EMBL/GenBank/DDBJ databases">
        <authorList>
            <person name="Jeong S."/>
        </authorList>
    </citation>
    <scope>NUCLEOTIDE SEQUENCE [LARGE SCALE GENOMIC DNA]</scope>
    <source>
        <strain evidence="2 3">RMAR6-6</strain>
    </source>
</reference>
<dbReference type="InterPro" id="IPR023214">
    <property type="entry name" value="HAD_sf"/>
</dbReference>
<keyword evidence="3" id="KW-1185">Reference proteome</keyword>
<dbReference type="InterPro" id="IPR036412">
    <property type="entry name" value="HAD-like_sf"/>
</dbReference>
<feature type="chain" id="PRO_5046767539" description="Haloacid dehalogenase-like hydrolase" evidence="1">
    <location>
        <begin position="20"/>
        <end position="328"/>
    </location>
</feature>
<accession>A0ABN4WPU4</accession>
<protein>
    <recommendedName>
        <fullName evidence="4">Haloacid dehalogenase-like hydrolase</fullName>
    </recommendedName>
</protein>
<feature type="signal peptide" evidence="1">
    <location>
        <begin position="1"/>
        <end position="19"/>
    </location>
</feature>
<dbReference type="RefSeq" id="WP_077290502.1">
    <property type="nucleotide sequence ID" value="NZ_CP019630.1"/>
</dbReference>
<dbReference type="Pfam" id="PF12710">
    <property type="entry name" value="HAD"/>
    <property type="match status" value="1"/>
</dbReference>
<evidence type="ECO:0000313" key="2">
    <source>
        <dbReference type="EMBL" id="AQQ02886.1"/>
    </source>
</evidence>
<evidence type="ECO:0000256" key="1">
    <source>
        <dbReference type="SAM" id="SignalP"/>
    </source>
</evidence>
<keyword evidence="1" id="KW-0732">Signal</keyword>
<gene>
    <name evidence="2" type="ORF">B0E33_04165</name>
</gene>
<evidence type="ECO:0000313" key="3">
    <source>
        <dbReference type="Proteomes" id="UP000188174"/>
    </source>
</evidence>
<organism evidence="2 3">
    <name type="scientific">Roseibium algicola</name>
    <dbReference type="NCBI Taxonomy" id="2857014"/>
    <lineage>
        <taxon>Bacteria</taxon>
        <taxon>Pseudomonadati</taxon>
        <taxon>Pseudomonadota</taxon>
        <taxon>Alphaproteobacteria</taxon>
        <taxon>Hyphomicrobiales</taxon>
        <taxon>Stappiaceae</taxon>
        <taxon>Roseibium</taxon>
    </lineage>
</organism>
<dbReference type="Gene3D" id="3.40.50.1000">
    <property type="entry name" value="HAD superfamily/HAD-like"/>
    <property type="match status" value="1"/>
</dbReference>
<dbReference type="CDD" id="cd01427">
    <property type="entry name" value="HAD_like"/>
    <property type="match status" value="1"/>
</dbReference>